<dbReference type="InterPro" id="IPR019546">
    <property type="entry name" value="TAT_signal_bac_arc"/>
</dbReference>
<protein>
    <submittedName>
        <fullName evidence="2">Uncharacterized protein</fullName>
    </submittedName>
</protein>
<dbReference type="EMBL" id="CAUDKV010000008">
    <property type="protein sequence ID" value="CAJ0871693.1"/>
    <property type="molecule type" value="Genomic_DNA"/>
</dbReference>
<sequence>MGRDRQSGIVLANLPRRRFVQGLAAGGVMAGLSGLGGIAWAQASDKPRSYRQTG</sequence>
<evidence type="ECO:0000313" key="4">
    <source>
        <dbReference type="Proteomes" id="UP001190002"/>
    </source>
</evidence>
<dbReference type="AlphaFoldDB" id="A0AAD2EMJ4"/>
<reference evidence="2 5" key="1">
    <citation type="submission" date="2023-07" db="EMBL/GenBank/DDBJ databases">
        <authorList>
            <person name="Peeters C."/>
        </authorList>
    </citation>
    <scope>NUCLEOTIDE SEQUENCE</scope>
    <source>
        <strain evidence="3 5">R-77569</strain>
        <strain evidence="2">R-77591</strain>
    </source>
</reference>
<keyword evidence="1" id="KW-1133">Transmembrane helix</keyword>
<evidence type="ECO:0000313" key="2">
    <source>
        <dbReference type="EMBL" id="CAJ0695883.1"/>
    </source>
</evidence>
<accession>A0AAD2EMJ4</accession>
<gene>
    <name evidence="3" type="ORF">R77569_02367</name>
    <name evidence="2" type="ORF">R77591_04493</name>
</gene>
<evidence type="ECO:0000313" key="5">
    <source>
        <dbReference type="Proteomes" id="UP001190452"/>
    </source>
</evidence>
<feature type="transmembrane region" description="Helical" evidence="1">
    <location>
        <begin position="20"/>
        <end position="41"/>
    </location>
</feature>
<dbReference type="PROSITE" id="PS51318">
    <property type="entry name" value="TAT"/>
    <property type="match status" value="1"/>
</dbReference>
<proteinExistence type="predicted"/>
<dbReference type="NCBIfam" id="TIGR01409">
    <property type="entry name" value="TAT_signal_seq"/>
    <property type="match status" value="1"/>
</dbReference>
<dbReference type="Proteomes" id="UP001190002">
    <property type="component" value="Unassembled WGS sequence"/>
</dbReference>
<name>A0AAD2EMJ4_9RALS</name>
<comment type="caution">
    <text evidence="2">The sequence shown here is derived from an EMBL/GenBank/DDBJ whole genome shotgun (WGS) entry which is preliminary data.</text>
</comment>
<dbReference type="InterPro" id="IPR006311">
    <property type="entry name" value="TAT_signal"/>
</dbReference>
<keyword evidence="1" id="KW-0812">Transmembrane</keyword>
<evidence type="ECO:0000256" key="1">
    <source>
        <dbReference type="SAM" id="Phobius"/>
    </source>
</evidence>
<keyword evidence="5" id="KW-1185">Reference proteome</keyword>
<keyword evidence="1" id="KW-0472">Membrane</keyword>
<organism evidence="2 4">
    <name type="scientific">Ralstonia mannitolilytica</name>
    <dbReference type="NCBI Taxonomy" id="105219"/>
    <lineage>
        <taxon>Bacteria</taxon>
        <taxon>Pseudomonadati</taxon>
        <taxon>Pseudomonadota</taxon>
        <taxon>Betaproteobacteria</taxon>
        <taxon>Burkholderiales</taxon>
        <taxon>Burkholderiaceae</taxon>
        <taxon>Ralstonia</taxon>
    </lineage>
</organism>
<evidence type="ECO:0000313" key="3">
    <source>
        <dbReference type="EMBL" id="CAJ0871693.1"/>
    </source>
</evidence>
<dbReference type="Proteomes" id="UP001190452">
    <property type="component" value="Unassembled WGS sequence"/>
</dbReference>
<dbReference type="EMBL" id="CATVXE010000027">
    <property type="protein sequence ID" value="CAJ0695883.1"/>
    <property type="molecule type" value="Genomic_DNA"/>
</dbReference>